<organism evidence="5 6">
    <name type="scientific">Marasmius crinis-equi</name>
    <dbReference type="NCBI Taxonomy" id="585013"/>
    <lineage>
        <taxon>Eukaryota</taxon>
        <taxon>Fungi</taxon>
        <taxon>Dikarya</taxon>
        <taxon>Basidiomycota</taxon>
        <taxon>Agaricomycotina</taxon>
        <taxon>Agaricomycetes</taxon>
        <taxon>Agaricomycetidae</taxon>
        <taxon>Agaricales</taxon>
        <taxon>Marasmiineae</taxon>
        <taxon>Marasmiaceae</taxon>
        <taxon>Marasmius</taxon>
    </lineage>
</organism>
<comment type="similarity">
    <text evidence="1 4">Belongs to the short-chain dehydrogenases/reductases (SDR) family.</text>
</comment>
<dbReference type="Gene3D" id="3.40.50.720">
    <property type="entry name" value="NAD(P)-binding Rossmann-like Domain"/>
    <property type="match status" value="1"/>
</dbReference>
<dbReference type="EMBL" id="JBAHYK010000251">
    <property type="protein sequence ID" value="KAL0576049.1"/>
    <property type="molecule type" value="Genomic_DNA"/>
</dbReference>
<sequence>MADTQKSLRAESVYDLAGRVAVVTGGGTGIGLMIAKGLAANGAKVYITGRRSDVLQRVVDSTPKEDGEIIALTMDVTKKESILEAKKVLQEKEGKLHILVNNAGQVGPTSPWFNNPESPERANGETVGNALFNEDMQGWHDLYAINVFPIFFVTTAFLGLLENGSKDVPTWTSNVVNITSISGVIKVAQDHFCYNSSKGGATHLSKLLSTEFHLKKIPVRVNAVAPGVYSSEMTVDKITPDLVDKIGKGVQPVPAGRDGNDVEIAGTIVYLASRAGAYTSGQHIVVDGGYCDVNPAVL</sequence>
<evidence type="ECO:0000256" key="1">
    <source>
        <dbReference type="ARBA" id="ARBA00006484"/>
    </source>
</evidence>
<dbReference type="PANTHER" id="PTHR43618">
    <property type="entry name" value="7-ALPHA-HYDROXYSTEROID DEHYDROGENASE"/>
    <property type="match status" value="1"/>
</dbReference>
<dbReference type="PRINTS" id="PR00080">
    <property type="entry name" value="SDRFAMILY"/>
</dbReference>
<evidence type="ECO:0000313" key="6">
    <source>
        <dbReference type="Proteomes" id="UP001465976"/>
    </source>
</evidence>
<dbReference type="InterPro" id="IPR020904">
    <property type="entry name" value="Sc_DH/Rdtase_CS"/>
</dbReference>
<gene>
    <name evidence="5" type="ORF">V5O48_005930</name>
</gene>
<comment type="caution">
    <text evidence="5">The sequence shown here is derived from an EMBL/GenBank/DDBJ whole genome shotgun (WGS) entry which is preliminary data.</text>
</comment>
<evidence type="ECO:0000313" key="5">
    <source>
        <dbReference type="EMBL" id="KAL0576049.1"/>
    </source>
</evidence>
<accession>A0ABR3FL48</accession>
<dbReference type="PROSITE" id="PS00061">
    <property type="entry name" value="ADH_SHORT"/>
    <property type="match status" value="1"/>
</dbReference>
<dbReference type="SUPFAM" id="SSF51735">
    <property type="entry name" value="NAD(P)-binding Rossmann-fold domains"/>
    <property type="match status" value="1"/>
</dbReference>
<keyword evidence="3" id="KW-0560">Oxidoreductase</keyword>
<dbReference type="Proteomes" id="UP001465976">
    <property type="component" value="Unassembled WGS sequence"/>
</dbReference>
<evidence type="ECO:0000256" key="4">
    <source>
        <dbReference type="RuleBase" id="RU000363"/>
    </source>
</evidence>
<evidence type="ECO:0000256" key="2">
    <source>
        <dbReference type="ARBA" id="ARBA00022857"/>
    </source>
</evidence>
<keyword evidence="2" id="KW-0521">NADP</keyword>
<dbReference type="InterPro" id="IPR052178">
    <property type="entry name" value="Sec_Metab_Biosynth_SDR"/>
</dbReference>
<reference evidence="5 6" key="1">
    <citation type="submission" date="2024-02" db="EMBL/GenBank/DDBJ databases">
        <title>A draft genome for the cacao thread blight pathogen Marasmius crinis-equi.</title>
        <authorList>
            <person name="Cohen S.P."/>
            <person name="Baruah I.K."/>
            <person name="Amoako-Attah I."/>
            <person name="Bukari Y."/>
            <person name="Meinhardt L.W."/>
            <person name="Bailey B.A."/>
        </authorList>
    </citation>
    <scope>NUCLEOTIDE SEQUENCE [LARGE SCALE GENOMIC DNA]</scope>
    <source>
        <strain evidence="5 6">GH-76</strain>
    </source>
</reference>
<proteinExistence type="inferred from homology"/>
<dbReference type="PANTHER" id="PTHR43618:SF4">
    <property type="entry name" value="SHORT CHAIN DEHYDROGENASE_REDUCTASE FAMILY (AFU_ORTHOLOGUE AFUA_7G04540)"/>
    <property type="match status" value="1"/>
</dbReference>
<dbReference type="InterPro" id="IPR002347">
    <property type="entry name" value="SDR_fam"/>
</dbReference>
<protein>
    <submittedName>
        <fullName evidence="5">Uncharacterized protein</fullName>
    </submittedName>
</protein>
<dbReference type="InterPro" id="IPR036291">
    <property type="entry name" value="NAD(P)-bd_dom_sf"/>
</dbReference>
<name>A0ABR3FL48_9AGAR</name>
<keyword evidence="6" id="KW-1185">Reference proteome</keyword>
<dbReference type="PRINTS" id="PR00081">
    <property type="entry name" value="GDHRDH"/>
</dbReference>
<evidence type="ECO:0000256" key="3">
    <source>
        <dbReference type="ARBA" id="ARBA00023002"/>
    </source>
</evidence>
<dbReference type="Pfam" id="PF00106">
    <property type="entry name" value="adh_short"/>
    <property type="match status" value="1"/>
</dbReference>